<sequence length="271" mass="28768">MMNEKRKVWLGVGSALASTLVTGQAVADSPTHYSPSTAVVAPGPVMEGEGGEGEGEGAVSVNLAENDAQFLAQLGLIRGHLWVGMKLYEQGHIDMAKTHMKHPGDELYAGLVSAFEARDLPGFADELQALADAVNNDNSAETVNNAYQALQHAISANEPIQQMSAEQVLKSISSMLVIAADEYAIGITSGEVSNVHEYQDAFGFQQITLARLDAINKSEQEKAAAEIAETRRIIEGLTSLWPTTTPAGTVEGDASRIYGAASRIELEANSL</sequence>
<keyword evidence="1" id="KW-0732">Signal</keyword>
<proteinExistence type="predicted"/>
<dbReference type="Proteomes" id="UP000295531">
    <property type="component" value="Unassembled WGS sequence"/>
</dbReference>
<gene>
    <name evidence="2" type="ORF">DEU29_10167</name>
</gene>
<organism evidence="2 3">
    <name type="scientific">Idiomarina aquatica</name>
    <dbReference type="NCBI Taxonomy" id="1327752"/>
    <lineage>
        <taxon>Bacteria</taxon>
        <taxon>Pseudomonadati</taxon>
        <taxon>Pseudomonadota</taxon>
        <taxon>Gammaproteobacteria</taxon>
        <taxon>Alteromonadales</taxon>
        <taxon>Idiomarinaceae</taxon>
        <taxon>Idiomarina</taxon>
    </lineage>
</organism>
<protein>
    <recommendedName>
        <fullName evidence="4">PilJ/NarX-like methyl-accepting chemotaxis transducer</fullName>
    </recommendedName>
</protein>
<accession>A0A4V3CQ29</accession>
<evidence type="ECO:0008006" key="4">
    <source>
        <dbReference type="Google" id="ProtNLM"/>
    </source>
</evidence>
<dbReference type="RefSeq" id="WP_243734379.1">
    <property type="nucleotide sequence ID" value="NZ_SNXI01000001.1"/>
</dbReference>
<keyword evidence="3" id="KW-1185">Reference proteome</keyword>
<feature type="signal peptide" evidence="1">
    <location>
        <begin position="1"/>
        <end position="27"/>
    </location>
</feature>
<evidence type="ECO:0000313" key="3">
    <source>
        <dbReference type="Proteomes" id="UP000295531"/>
    </source>
</evidence>
<evidence type="ECO:0000313" key="2">
    <source>
        <dbReference type="EMBL" id="TDP40523.1"/>
    </source>
</evidence>
<name>A0A4V3CQ29_9GAMM</name>
<dbReference type="EMBL" id="SNXI01000001">
    <property type="protein sequence ID" value="TDP40523.1"/>
    <property type="molecule type" value="Genomic_DNA"/>
</dbReference>
<comment type="caution">
    <text evidence="2">The sequence shown here is derived from an EMBL/GenBank/DDBJ whole genome shotgun (WGS) entry which is preliminary data.</text>
</comment>
<feature type="chain" id="PRO_5020190968" description="PilJ/NarX-like methyl-accepting chemotaxis transducer" evidence="1">
    <location>
        <begin position="28"/>
        <end position="271"/>
    </location>
</feature>
<evidence type="ECO:0000256" key="1">
    <source>
        <dbReference type="SAM" id="SignalP"/>
    </source>
</evidence>
<dbReference type="AlphaFoldDB" id="A0A4V3CQ29"/>
<reference evidence="2 3" key="1">
    <citation type="submission" date="2019-03" db="EMBL/GenBank/DDBJ databases">
        <title>Freshwater and sediment microbial communities from various areas in North America, analyzing microbe dynamics in response to fracking.</title>
        <authorList>
            <person name="Lamendella R."/>
        </authorList>
    </citation>
    <scope>NUCLEOTIDE SEQUENCE [LARGE SCALE GENOMIC DNA]</scope>
    <source>
        <strain evidence="2 3">18_TX</strain>
    </source>
</reference>